<proteinExistence type="predicted"/>
<dbReference type="Proteomes" id="UP001500466">
    <property type="component" value="Unassembled WGS sequence"/>
</dbReference>
<protein>
    <recommendedName>
        <fullName evidence="3">Secreted protein</fullName>
    </recommendedName>
</protein>
<sequence>MVVLAVSTVWALEVPAPVPVIPTTAPTAVTAVAEATAIPRTETRLTQIPSAVVRRLTAADVPHPLVAGLPFVLVTGGSGPARPERRALRSGGVRRRAVQFAWSYGEFSPVCAPDNGAHQAVRGVLQVNERAAGQPAKAISARVSNVTAA</sequence>
<reference evidence="2" key="1">
    <citation type="journal article" date="2019" name="Int. J. Syst. Evol. Microbiol.">
        <title>The Global Catalogue of Microorganisms (GCM) 10K type strain sequencing project: providing services to taxonomists for standard genome sequencing and annotation.</title>
        <authorList>
            <consortium name="The Broad Institute Genomics Platform"/>
            <consortium name="The Broad Institute Genome Sequencing Center for Infectious Disease"/>
            <person name="Wu L."/>
            <person name="Ma J."/>
        </authorList>
    </citation>
    <scope>NUCLEOTIDE SEQUENCE [LARGE SCALE GENOMIC DNA]</scope>
    <source>
        <strain evidence="2">JCM 17986</strain>
    </source>
</reference>
<name>A0ABP9H856_9ACTN</name>
<comment type="caution">
    <text evidence="1">The sequence shown here is derived from an EMBL/GenBank/DDBJ whole genome shotgun (WGS) entry which is preliminary data.</text>
</comment>
<keyword evidence="2" id="KW-1185">Reference proteome</keyword>
<evidence type="ECO:0000313" key="2">
    <source>
        <dbReference type="Proteomes" id="UP001500466"/>
    </source>
</evidence>
<evidence type="ECO:0000313" key="1">
    <source>
        <dbReference type="EMBL" id="GAA4963434.1"/>
    </source>
</evidence>
<gene>
    <name evidence="1" type="ORF">GCM10023205_29170</name>
</gene>
<evidence type="ECO:0008006" key="3">
    <source>
        <dbReference type="Google" id="ProtNLM"/>
    </source>
</evidence>
<organism evidence="1 2">
    <name type="scientific">Yinghuangia aomiensis</name>
    <dbReference type="NCBI Taxonomy" id="676205"/>
    <lineage>
        <taxon>Bacteria</taxon>
        <taxon>Bacillati</taxon>
        <taxon>Actinomycetota</taxon>
        <taxon>Actinomycetes</taxon>
        <taxon>Kitasatosporales</taxon>
        <taxon>Streptomycetaceae</taxon>
        <taxon>Yinghuangia</taxon>
    </lineage>
</organism>
<dbReference type="EMBL" id="BAABHS010000009">
    <property type="protein sequence ID" value="GAA4963434.1"/>
    <property type="molecule type" value="Genomic_DNA"/>
</dbReference>
<accession>A0ABP9H856</accession>